<name>A0A6J5NQD6_9CAUD</name>
<dbReference type="EMBL" id="LR796697">
    <property type="protein sequence ID" value="CAB4159946.1"/>
    <property type="molecule type" value="Genomic_DNA"/>
</dbReference>
<protein>
    <submittedName>
        <fullName evidence="1">Uncharacterized protein</fullName>
    </submittedName>
</protein>
<gene>
    <name evidence="1" type="ORF">UFOVP723_17</name>
</gene>
<accession>A0A6J5NQD6</accession>
<dbReference type="Gene3D" id="3.40.50.2000">
    <property type="entry name" value="Glycogen Phosphorylase B"/>
    <property type="match status" value="1"/>
</dbReference>
<organism evidence="1">
    <name type="scientific">uncultured Caudovirales phage</name>
    <dbReference type="NCBI Taxonomy" id="2100421"/>
    <lineage>
        <taxon>Viruses</taxon>
        <taxon>Duplodnaviria</taxon>
        <taxon>Heunggongvirae</taxon>
        <taxon>Uroviricota</taxon>
        <taxon>Caudoviricetes</taxon>
        <taxon>Peduoviridae</taxon>
        <taxon>Maltschvirus</taxon>
        <taxon>Maltschvirus maltsch</taxon>
    </lineage>
</organism>
<sequence>MKIFLVDLESVPTRYTCEWKWHVPALLRDNGFEVEVIEGDLDIPTAVTPGAFLNFGGTNMYKATQTHRLAELFTRGEIKAGDQIVFTDAWHPGIINVKYMSELLNIPVVTHGLWHAGSYDPNDFLGRLVGDKPWIRHAEQAFIGAFDHNWLATAAHFDLMRQTYDIYLNPTFDRTGWPMEYTESMIAPRLWAKKENIIVFPHRIAPEKRLDLFQRLAKHPDLQHYQFCVAMDMNLSKSEYHELLQRAKFAVSFADQETLGISMYESACAGACPIVPNRLSYTEMYDPMFKRADSIASAANAILEYEEQAMDEPIAQLVAKLHNNFFSATRLINKLKEYNERTK</sequence>
<evidence type="ECO:0000313" key="1">
    <source>
        <dbReference type="EMBL" id="CAB4159946.1"/>
    </source>
</evidence>
<reference evidence="1" key="1">
    <citation type="submission" date="2020-04" db="EMBL/GenBank/DDBJ databases">
        <authorList>
            <person name="Chiriac C."/>
            <person name="Salcher M."/>
            <person name="Ghai R."/>
            <person name="Kavagutti S V."/>
        </authorList>
    </citation>
    <scope>NUCLEOTIDE SEQUENCE</scope>
</reference>
<dbReference type="SUPFAM" id="SSF53756">
    <property type="entry name" value="UDP-Glycosyltransferase/glycogen phosphorylase"/>
    <property type="match status" value="1"/>
</dbReference>
<proteinExistence type="predicted"/>